<dbReference type="SMART" id="SM00332">
    <property type="entry name" value="PP2Cc"/>
    <property type="match status" value="1"/>
</dbReference>
<dbReference type="GO" id="GO:0004722">
    <property type="term" value="F:protein serine/threonine phosphatase activity"/>
    <property type="evidence" value="ECO:0007669"/>
    <property type="project" value="InterPro"/>
</dbReference>
<dbReference type="InterPro" id="IPR015655">
    <property type="entry name" value="PP2C"/>
</dbReference>
<dbReference type="CDD" id="cd00143">
    <property type="entry name" value="PP2Cc"/>
    <property type="match status" value="1"/>
</dbReference>
<evidence type="ECO:0000313" key="3">
    <source>
        <dbReference type="Proteomes" id="UP001417504"/>
    </source>
</evidence>
<dbReference type="AlphaFoldDB" id="A0AAP0F451"/>
<gene>
    <name evidence="2" type="ORF">Sjap_019482</name>
</gene>
<dbReference type="PANTHER" id="PTHR47992">
    <property type="entry name" value="PROTEIN PHOSPHATASE"/>
    <property type="match status" value="1"/>
</dbReference>
<dbReference type="Gene3D" id="3.60.40.10">
    <property type="entry name" value="PPM-type phosphatase domain"/>
    <property type="match status" value="1"/>
</dbReference>
<dbReference type="InterPro" id="IPR036457">
    <property type="entry name" value="PPM-type-like_dom_sf"/>
</dbReference>
<feature type="domain" description="PPM-type phosphatase" evidence="1">
    <location>
        <begin position="71"/>
        <end position="356"/>
    </location>
</feature>
<dbReference type="EMBL" id="JBBNAE010000008">
    <property type="protein sequence ID" value="KAK9102228.1"/>
    <property type="molecule type" value="Genomic_DNA"/>
</dbReference>
<protein>
    <recommendedName>
        <fullName evidence="1">PPM-type phosphatase domain-containing protein</fullName>
    </recommendedName>
</protein>
<dbReference type="InterPro" id="IPR001932">
    <property type="entry name" value="PPM-type_phosphatase-like_dom"/>
</dbReference>
<accession>A0AAP0F451</accession>
<reference evidence="2 3" key="1">
    <citation type="submission" date="2024-01" db="EMBL/GenBank/DDBJ databases">
        <title>Genome assemblies of Stephania.</title>
        <authorList>
            <person name="Yang L."/>
        </authorList>
    </citation>
    <scope>NUCLEOTIDE SEQUENCE [LARGE SCALE GENOMIC DNA]</scope>
    <source>
        <strain evidence="2">QJT</strain>
        <tissue evidence="2">Leaf</tissue>
    </source>
</reference>
<evidence type="ECO:0000313" key="2">
    <source>
        <dbReference type="EMBL" id="KAK9102228.1"/>
    </source>
</evidence>
<evidence type="ECO:0000259" key="1">
    <source>
        <dbReference type="PROSITE" id="PS51746"/>
    </source>
</evidence>
<dbReference type="PROSITE" id="PS51746">
    <property type="entry name" value="PPM_2"/>
    <property type="match status" value="1"/>
</dbReference>
<keyword evidence="3" id="KW-1185">Reference proteome</keyword>
<proteinExistence type="predicted"/>
<organism evidence="2 3">
    <name type="scientific">Stephania japonica</name>
    <dbReference type="NCBI Taxonomy" id="461633"/>
    <lineage>
        <taxon>Eukaryota</taxon>
        <taxon>Viridiplantae</taxon>
        <taxon>Streptophyta</taxon>
        <taxon>Embryophyta</taxon>
        <taxon>Tracheophyta</taxon>
        <taxon>Spermatophyta</taxon>
        <taxon>Magnoliopsida</taxon>
        <taxon>Ranunculales</taxon>
        <taxon>Menispermaceae</taxon>
        <taxon>Menispermoideae</taxon>
        <taxon>Cissampelideae</taxon>
        <taxon>Stephania</taxon>
    </lineage>
</organism>
<comment type="caution">
    <text evidence="2">The sequence shown here is derived from an EMBL/GenBank/DDBJ whole genome shotgun (WGS) entry which is preliminary data.</text>
</comment>
<sequence>MKKRGGISQFRKDGGEEGHADRDGKFLYFYFGMGICASHGFSEIQENNDRNENLVFIEKALHVDGAAGPRLASLHSQQGHKGTNQDAAILYQGFQGKGAFCGVFDGHGMYGHLVSNIVMNRLSTLITDQKNAFAFEELEEESDGGTVSINEWRRACVSAFKVMDKELKLQGNFDCYSSGSTAVTIILQGDDLVITNLGDSRAILGTISQSDGLVALQLTTDLTPDLPHEAERIKMSSGRVFALENEPHIQRVWLPNEELPGLAMTRSFGDFLLKDYGVIAIPQMSHRRITTNDQFLVLATDGVWNVLSNDEVAAIVWSAEREDAAAQAVVDATVAAWKSKFPSSKMDDCTAVCLFLQKR</sequence>
<dbReference type="SUPFAM" id="SSF81606">
    <property type="entry name" value="PP2C-like"/>
    <property type="match status" value="1"/>
</dbReference>
<name>A0AAP0F451_9MAGN</name>
<dbReference type="Proteomes" id="UP001417504">
    <property type="component" value="Unassembled WGS sequence"/>
</dbReference>
<dbReference type="Pfam" id="PF00481">
    <property type="entry name" value="PP2C"/>
    <property type="match status" value="1"/>
</dbReference>